<dbReference type="Gene3D" id="6.10.10.120">
    <property type="entry name" value="Antitoxin ParD1-like"/>
    <property type="match status" value="1"/>
</dbReference>
<protein>
    <submittedName>
        <fullName evidence="3">Type II toxin-antitoxin system ParD family antitoxin</fullName>
    </submittedName>
</protein>
<keyword evidence="4" id="KW-1185">Reference proteome</keyword>
<dbReference type="Pfam" id="PF03693">
    <property type="entry name" value="ParD_antitoxin"/>
    <property type="match status" value="1"/>
</dbReference>
<organism evidence="3 4">
    <name type="scientific">Neoaquamicrobium sediminum</name>
    <dbReference type="NCBI Taxonomy" id="1849104"/>
    <lineage>
        <taxon>Bacteria</taxon>
        <taxon>Pseudomonadati</taxon>
        <taxon>Pseudomonadota</taxon>
        <taxon>Alphaproteobacteria</taxon>
        <taxon>Hyphomicrobiales</taxon>
        <taxon>Phyllobacteriaceae</taxon>
        <taxon>Neoaquamicrobium</taxon>
    </lineage>
</organism>
<dbReference type="PANTHER" id="PTHR36582">
    <property type="entry name" value="ANTITOXIN PARD"/>
    <property type="match status" value="1"/>
</dbReference>
<reference evidence="3 4" key="1">
    <citation type="submission" date="2024-01" db="EMBL/GenBank/DDBJ databases">
        <title>New evidence supports the origin of RcGTA from prophage.</title>
        <authorList>
            <person name="Xu Y."/>
            <person name="Liu B."/>
            <person name="Chen F."/>
        </authorList>
    </citation>
    <scope>NUCLEOTIDE SEQUENCE [LARGE SCALE GENOMIC DNA]</scope>
    <source>
        <strain evidence="3 4">CBW1107-2</strain>
    </source>
</reference>
<name>A0ABV3X0I7_9HYPH</name>
<sequence>MDAAEKLSITLPPEMVRTIKKRVQAGAYGSTSEVIREAVRVWQRQEEEHAERLASIRARVQRSLADERPDVSMADAYDRLAALHDSTVKSR</sequence>
<dbReference type="PANTHER" id="PTHR36582:SF2">
    <property type="entry name" value="ANTITOXIN PARD"/>
    <property type="match status" value="1"/>
</dbReference>
<dbReference type="SUPFAM" id="SSF47598">
    <property type="entry name" value="Ribbon-helix-helix"/>
    <property type="match status" value="1"/>
</dbReference>
<dbReference type="Proteomes" id="UP001559025">
    <property type="component" value="Unassembled WGS sequence"/>
</dbReference>
<proteinExistence type="inferred from homology"/>
<keyword evidence="2" id="KW-1277">Toxin-antitoxin system</keyword>
<dbReference type="InterPro" id="IPR010985">
    <property type="entry name" value="Ribbon_hlx_hlx"/>
</dbReference>
<comment type="caution">
    <text evidence="3">The sequence shown here is derived from an EMBL/GenBank/DDBJ whole genome shotgun (WGS) entry which is preliminary data.</text>
</comment>
<gene>
    <name evidence="3" type="ORF">V1479_24425</name>
</gene>
<evidence type="ECO:0000256" key="2">
    <source>
        <dbReference type="ARBA" id="ARBA00022649"/>
    </source>
</evidence>
<dbReference type="InterPro" id="IPR038296">
    <property type="entry name" value="ParD_sf"/>
</dbReference>
<accession>A0ABV3X0I7</accession>
<evidence type="ECO:0000256" key="1">
    <source>
        <dbReference type="ARBA" id="ARBA00008580"/>
    </source>
</evidence>
<dbReference type="InterPro" id="IPR022789">
    <property type="entry name" value="ParD"/>
</dbReference>
<dbReference type="EMBL" id="JAZHFV010000013">
    <property type="protein sequence ID" value="MEX4010459.1"/>
    <property type="molecule type" value="Genomic_DNA"/>
</dbReference>
<evidence type="ECO:0000313" key="3">
    <source>
        <dbReference type="EMBL" id="MEX4010459.1"/>
    </source>
</evidence>
<dbReference type="NCBIfam" id="TIGR02606">
    <property type="entry name" value="antidote_CC2985"/>
    <property type="match status" value="1"/>
</dbReference>
<evidence type="ECO:0000313" key="4">
    <source>
        <dbReference type="Proteomes" id="UP001559025"/>
    </source>
</evidence>
<comment type="similarity">
    <text evidence="1">Belongs to the ParD antitoxin family.</text>
</comment>
<dbReference type="RefSeq" id="WP_368805144.1">
    <property type="nucleotide sequence ID" value="NZ_JAZHFV010000013.1"/>
</dbReference>
<dbReference type="CDD" id="cd22231">
    <property type="entry name" value="RHH_NikR_HicB-like"/>
    <property type="match status" value="1"/>
</dbReference>